<feature type="binding site" evidence="3">
    <location>
        <position position="105"/>
    </location>
    <ligand>
        <name>Mg(2+)</name>
        <dbReference type="ChEBI" id="CHEBI:18420"/>
    </ligand>
</feature>
<dbReference type="AlphaFoldDB" id="A0A239IVX1"/>
<dbReference type="EMBL" id="FZOF01000011">
    <property type="protein sequence ID" value="SNS97780.1"/>
    <property type="molecule type" value="Genomic_DNA"/>
</dbReference>
<dbReference type="InterPro" id="IPR041354">
    <property type="entry name" value="4PPT_N"/>
</dbReference>
<accession>A0A239IVX1</accession>
<keyword evidence="7" id="KW-1185">Reference proteome</keyword>
<keyword evidence="3" id="KW-0479">Metal-binding</keyword>
<feature type="binding site" evidence="2">
    <location>
        <begin position="83"/>
        <end position="84"/>
    </location>
    <ligand>
        <name>CoA</name>
        <dbReference type="ChEBI" id="CHEBI:57287"/>
    </ligand>
</feature>
<name>A0A239IVX1_9ACTN</name>
<evidence type="ECO:0000256" key="1">
    <source>
        <dbReference type="ARBA" id="ARBA00022679"/>
    </source>
</evidence>
<gene>
    <name evidence="6" type="ORF">SAMN05216252_111158</name>
</gene>
<feature type="binding site" evidence="2">
    <location>
        <position position="105"/>
    </location>
    <ligand>
        <name>CoA</name>
        <dbReference type="ChEBI" id="CHEBI:57287"/>
    </ligand>
</feature>
<evidence type="ECO:0000259" key="4">
    <source>
        <dbReference type="Pfam" id="PF01648"/>
    </source>
</evidence>
<dbReference type="Pfam" id="PF17837">
    <property type="entry name" value="4PPT_N"/>
    <property type="match status" value="1"/>
</dbReference>
<feature type="binding site" evidence="2">
    <location>
        <position position="163"/>
    </location>
    <ligand>
        <name>CoA</name>
        <dbReference type="ChEBI" id="CHEBI:57287"/>
    </ligand>
</feature>
<evidence type="ECO:0000313" key="6">
    <source>
        <dbReference type="EMBL" id="SNS97780.1"/>
    </source>
</evidence>
<feature type="domain" description="4'-phosphopantetheinyl transferase" evidence="4">
    <location>
        <begin position="102"/>
        <end position="178"/>
    </location>
</feature>
<keyword evidence="3" id="KW-0460">Magnesium</keyword>
<dbReference type="RefSeq" id="WP_089225764.1">
    <property type="nucleotide sequence ID" value="NZ_FZOF01000011.1"/>
</dbReference>
<dbReference type="Proteomes" id="UP000198280">
    <property type="component" value="Unassembled WGS sequence"/>
</dbReference>
<dbReference type="SUPFAM" id="SSF56214">
    <property type="entry name" value="4'-phosphopantetheinyl transferase"/>
    <property type="match status" value="1"/>
</dbReference>
<organism evidence="6 7">
    <name type="scientific">Actinacidiphila glaucinigra</name>
    <dbReference type="NCBI Taxonomy" id="235986"/>
    <lineage>
        <taxon>Bacteria</taxon>
        <taxon>Bacillati</taxon>
        <taxon>Actinomycetota</taxon>
        <taxon>Actinomycetes</taxon>
        <taxon>Kitasatosporales</taxon>
        <taxon>Streptomycetaceae</taxon>
        <taxon>Actinacidiphila</taxon>
    </lineage>
</organism>
<keyword evidence="1 6" id="KW-0808">Transferase</keyword>
<evidence type="ECO:0000256" key="2">
    <source>
        <dbReference type="PIRSR" id="PIRSR603542-1"/>
    </source>
</evidence>
<dbReference type="GO" id="GO:0009366">
    <property type="term" value="C:enterobactin synthetase complex"/>
    <property type="evidence" value="ECO:0007669"/>
    <property type="project" value="InterPro"/>
</dbReference>
<feature type="binding site" evidence="2">
    <location>
        <position position="47"/>
    </location>
    <ligand>
        <name>CoA</name>
        <dbReference type="ChEBI" id="CHEBI:57287"/>
    </ligand>
</feature>
<protein>
    <submittedName>
        <fullName evidence="6">4'-phosphopantetheinyl transferase EntD (Siderophore biosynthesis)</fullName>
    </submittedName>
</protein>
<dbReference type="PANTHER" id="PTHR38096">
    <property type="entry name" value="ENTEROBACTIN SYNTHASE COMPONENT D"/>
    <property type="match status" value="1"/>
</dbReference>
<proteinExistence type="predicted"/>
<evidence type="ECO:0000256" key="3">
    <source>
        <dbReference type="PIRSR" id="PIRSR603542-2"/>
    </source>
</evidence>
<feature type="binding site" evidence="2">
    <location>
        <position position="153"/>
    </location>
    <ligand>
        <name>CoA</name>
        <dbReference type="ChEBI" id="CHEBI:57287"/>
    </ligand>
</feature>
<evidence type="ECO:0000259" key="5">
    <source>
        <dbReference type="Pfam" id="PF17837"/>
    </source>
</evidence>
<dbReference type="InterPro" id="IPR037143">
    <property type="entry name" value="4-PPantetheinyl_Trfase_dom_sf"/>
</dbReference>
<feature type="binding site" evidence="2">
    <location>
        <position position="39"/>
    </location>
    <ligand>
        <name>CoA</name>
        <dbReference type="ChEBI" id="CHEBI:57287"/>
    </ligand>
</feature>
<dbReference type="InterPro" id="IPR003542">
    <property type="entry name" value="Enbac_synth_compD-like"/>
</dbReference>
<dbReference type="PANTHER" id="PTHR38096:SF1">
    <property type="entry name" value="ENTEROBACTIN SYNTHASE COMPONENT D"/>
    <property type="match status" value="1"/>
</dbReference>
<dbReference type="PRINTS" id="PR01399">
    <property type="entry name" value="ENTSNTHTASED"/>
</dbReference>
<evidence type="ECO:0000313" key="7">
    <source>
        <dbReference type="Proteomes" id="UP000198280"/>
    </source>
</evidence>
<feature type="binding site" evidence="3">
    <location>
        <position position="106"/>
    </location>
    <ligand>
        <name>Mg(2+)</name>
        <dbReference type="ChEBI" id="CHEBI:18420"/>
    </ligand>
</feature>
<dbReference type="GO" id="GO:0000287">
    <property type="term" value="F:magnesium ion binding"/>
    <property type="evidence" value="ECO:0007669"/>
    <property type="project" value="InterPro"/>
</dbReference>
<feature type="binding site" evidence="2">
    <location>
        <position position="149"/>
    </location>
    <ligand>
        <name>CoA</name>
        <dbReference type="ChEBI" id="CHEBI:57287"/>
    </ligand>
</feature>
<feature type="binding site" evidence="3">
    <location>
        <position position="107"/>
    </location>
    <ligand>
        <name>Mg(2+)</name>
        <dbReference type="ChEBI" id="CHEBI:18420"/>
    </ligand>
</feature>
<reference evidence="6 7" key="1">
    <citation type="submission" date="2017-06" db="EMBL/GenBank/DDBJ databases">
        <authorList>
            <person name="Kim H.J."/>
            <person name="Triplett B.A."/>
        </authorList>
    </citation>
    <scope>NUCLEOTIDE SEQUENCE [LARGE SCALE GENOMIC DNA]</scope>
    <source>
        <strain evidence="6 7">CGMCC 4.1858</strain>
    </source>
</reference>
<dbReference type="OrthoDB" id="8210607at2"/>
<sequence>MIEALLPGVAATGEAFGPDGSATLYPEEAALVARTPDRRREEFSTVRACARRALAALGLPPAPVLPGVRNVPQWPAGVVGSMTHCEGYRAAALARDTDLAMIGIDAEPDLPLPGGVLESIALPGELAWVRAGGSRSRVNRDRLLFSAKEAVYKTWYPLMRTELDFDDADITFVEDGTSARPHGTFSARLLRPRRAPDGRLVERFSGRWLADRGIVVTAIAFPAVKAAERKSGPDTVRYQGG</sequence>
<dbReference type="InterPro" id="IPR008278">
    <property type="entry name" value="4-PPantetheinyl_Trfase_dom"/>
</dbReference>
<dbReference type="GO" id="GO:0009239">
    <property type="term" value="P:enterobactin biosynthetic process"/>
    <property type="evidence" value="ECO:0007669"/>
    <property type="project" value="InterPro"/>
</dbReference>
<feature type="domain" description="4'-phosphopantetheinyl transferase N-terminal" evidence="5">
    <location>
        <begin position="27"/>
        <end position="94"/>
    </location>
</feature>
<dbReference type="GO" id="GO:0008897">
    <property type="term" value="F:holo-[acyl-carrier-protein] synthase activity"/>
    <property type="evidence" value="ECO:0007669"/>
    <property type="project" value="InterPro"/>
</dbReference>
<dbReference type="GO" id="GO:0005886">
    <property type="term" value="C:plasma membrane"/>
    <property type="evidence" value="ECO:0007669"/>
    <property type="project" value="TreeGrafter"/>
</dbReference>
<comment type="cofactor">
    <cofactor evidence="3">
        <name>Mg(2+)</name>
        <dbReference type="ChEBI" id="CHEBI:18420"/>
    </cofactor>
</comment>
<dbReference type="Pfam" id="PF01648">
    <property type="entry name" value="ACPS"/>
    <property type="match status" value="1"/>
</dbReference>